<keyword evidence="3" id="KW-1185">Reference proteome</keyword>
<evidence type="ECO:0000256" key="1">
    <source>
        <dbReference type="SAM" id="MobiDB-lite"/>
    </source>
</evidence>
<protein>
    <submittedName>
        <fullName evidence="2">Uncharacterized protein</fullName>
    </submittedName>
</protein>
<dbReference type="AlphaFoldDB" id="A0A2B7ZKT4"/>
<gene>
    <name evidence="2" type="ORF">GX50_03590</name>
</gene>
<evidence type="ECO:0000313" key="2">
    <source>
        <dbReference type="EMBL" id="PGH33602.1"/>
    </source>
</evidence>
<dbReference type="EMBL" id="PDND01000059">
    <property type="protein sequence ID" value="PGH33602.1"/>
    <property type="molecule type" value="Genomic_DNA"/>
</dbReference>
<accession>A0A2B7ZKT4</accession>
<evidence type="ECO:0000313" key="3">
    <source>
        <dbReference type="Proteomes" id="UP000226031"/>
    </source>
</evidence>
<reference evidence="2 3" key="1">
    <citation type="submission" date="2017-10" db="EMBL/GenBank/DDBJ databases">
        <title>Comparative genomics in systemic dimorphic fungi from Ajellomycetaceae.</title>
        <authorList>
            <person name="Munoz J.F."/>
            <person name="Mcewen J.G."/>
            <person name="Clay O.K."/>
            <person name="Cuomo C.A."/>
        </authorList>
    </citation>
    <scope>NUCLEOTIDE SEQUENCE [LARGE SCALE GENOMIC DNA]</scope>
    <source>
        <strain evidence="2 3">UAMH4076</strain>
    </source>
</reference>
<sequence length="119" mass="13429">MAGYMRPSIKMLAIDCIYPNFDFNLTAVLKTDEYLPVFTLPLTSASASADLTTPSLNELNRELPAESKQLASIDDSEYPEEHTESTQAAGEKEIRNLKYLIIKPHRKRPTKRPTPAEFD</sequence>
<comment type="caution">
    <text evidence="2">The sequence shown here is derived from an EMBL/GenBank/DDBJ whole genome shotgun (WGS) entry which is preliminary data.</text>
</comment>
<feature type="region of interest" description="Disordered" evidence="1">
    <location>
        <begin position="70"/>
        <end position="90"/>
    </location>
</feature>
<name>A0A2B7ZKT4_9EURO</name>
<organism evidence="2 3">
    <name type="scientific">[Emmonsia] crescens</name>
    <dbReference type="NCBI Taxonomy" id="73230"/>
    <lineage>
        <taxon>Eukaryota</taxon>
        <taxon>Fungi</taxon>
        <taxon>Dikarya</taxon>
        <taxon>Ascomycota</taxon>
        <taxon>Pezizomycotina</taxon>
        <taxon>Eurotiomycetes</taxon>
        <taxon>Eurotiomycetidae</taxon>
        <taxon>Onygenales</taxon>
        <taxon>Ajellomycetaceae</taxon>
        <taxon>Emergomyces</taxon>
    </lineage>
</organism>
<feature type="compositionally biased region" description="Basic and acidic residues" evidence="1">
    <location>
        <begin position="79"/>
        <end position="90"/>
    </location>
</feature>
<proteinExistence type="predicted"/>
<dbReference type="Proteomes" id="UP000226031">
    <property type="component" value="Unassembled WGS sequence"/>
</dbReference>